<reference evidence="1" key="2">
    <citation type="journal article" date="2019" name="Genome Biol. Evol.">
        <title>Day and night: Metabolic profiles and evolutionary relationships of six axenic non-marine cyanobacteria.</title>
        <authorList>
            <person name="Will S.E."/>
            <person name="Henke P."/>
            <person name="Boedeker C."/>
            <person name="Huang S."/>
            <person name="Brinkmann H."/>
            <person name="Rohde M."/>
            <person name="Jarek M."/>
            <person name="Friedl T."/>
            <person name="Seufert S."/>
            <person name="Schumacher M."/>
            <person name="Overmann J."/>
            <person name="Neumann-Schaal M."/>
            <person name="Petersen J."/>
        </authorList>
    </citation>
    <scope>NUCLEOTIDE SEQUENCE [LARGE SCALE GENOMIC DNA]</scope>
    <source>
        <strain evidence="1">PCC 7102</strain>
    </source>
</reference>
<dbReference type="AlphaFoldDB" id="A0A433VF95"/>
<dbReference type="Proteomes" id="UP000271624">
    <property type="component" value="Unassembled WGS sequence"/>
</dbReference>
<evidence type="ECO:0000313" key="1">
    <source>
        <dbReference type="EMBL" id="RUT04782.1"/>
    </source>
</evidence>
<reference evidence="1" key="1">
    <citation type="submission" date="2018-12" db="EMBL/GenBank/DDBJ databases">
        <authorList>
            <person name="Will S."/>
            <person name="Neumann-Schaal M."/>
            <person name="Henke P."/>
        </authorList>
    </citation>
    <scope>NUCLEOTIDE SEQUENCE</scope>
    <source>
        <strain evidence="1">PCC 7102</strain>
    </source>
</reference>
<dbReference type="RefSeq" id="WP_127082751.1">
    <property type="nucleotide sequence ID" value="NZ_RSCL01000010.1"/>
</dbReference>
<gene>
    <name evidence="1" type="ORF">DSM106972_043510</name>
</gene>
<comment type="caution">
    <text evidence="1">The sequence shown here is derived from an EMBL/GenBank/DDBJ whole genome shotgun (WGS) entry which is preliminary data.</text>
</comment>
<organism evidence="1 2">
    <name type="scientific">Dulcicalothrix desertica PCC 7102</name>
    <dbReference type="NCBI Taxonomy" id="232991"/>
    <lineage>
        <taxon>Bacteria</taxon>
        <taxon>Bacillati</taxon>
        <taxon>Cyanobacteriota</taxon>
        <taxon>Cyanophyceae</taxon>
        <taxon>Nostocales</taxon>
        <taxon>Calotrichaceae</taxon>
        <taxon>Dulcicalothrix</taxon>
    </lineage>
</organism>
<protein>
    <submittedName>
        <fullName evidence="1">Uncharacterized protein</fullName>
    </submittedName>
</protein>
<evidence type="ECO:0000313" key="2">
    <source>
        <dbReference type="Proteomes" id="UP000271624"/>
    </source>
</evidence>
<proteinExistence type="predicted"/>
<sequence length="64" mass="7505">MQLSPKAVRFIIEALDYRIKAYKESFNNIHADSDENFYLANDIIYLEAIREELAEAIVQKLEKV</sequence>
<accession>A0A433VF95</accession>
<dbReference type="OrthoDB" id="518052at2"/>
<dbReference type="EMBL" id="RSCL01000010">
    <property type="protein sequence ID" value="RUT04782.1"/>
    <property type="molecule type" value="Genomic_DNA"/>
</dbReference>
<name>A0A433VF95_9CYAN</name>
<keyword evidence="2" id="KW-1185">Reference proteome</keyword>